<proteinExistence type="predicted"/>
<gene>
    <name evidence="11" type="ORF">GN244_ATG04434</name>
</gene>
<dbReference type="PROSITE" id="PS50042">
    <property type="entry name" value="CNMP_BINDING_3"/>
    <property type="match status" value="1"/>
</dbReference>
<dbReference type="Gene3D" id="2.60.120.10">
    <property type="entry name" value="Jelly Rolls"/>
    <property type="match status" value="1"/>
</dbReference>
<evidence type="ECO:0000259" key="10">
    <source>
        <dbReference type="PROSITE" id="PS50042"/>
    </source>
</evidence>
<feature type="domain" description="Cyclic nucleotide-binding" evidence="10">
    <location>
        <begin position="619"/>
        <end position="698"/>
    </location>
</feature>
<evidence type="ECO:0000256" key="5">
    <source>
        <dbReference type="ARBA" id="ARBA00023065"/>
    </source>
</evidence>
<keyword evidence="12" id="KW-1185">Reference proteome</keyword>
<evidence type="ECO:0000256" key="4">
    <source>
        <dbReference type="ARBA" id="ARBA00022989"/>
    </source>
</evidence>
<protein>
    <submittedName>
        <fullName evidence="11">Cyclic nucleotide-binding domain</fullName>
    </submittedName>
</protein>
<accession>A0A833TME8</accession>
<dbReference type="GO" id="GO:0016020">
    <property type="term" value="C:membrane"/>
    <property type="evidence" value="ECO:0007669"/>
    <property type="project" value="UniProtKB-SubCell"/>
</dbReference>
<dbReference type="Pfam" id="PF00027">
    <property type="entry name" value="cNMP_binding"/>
    <property type="match status" value="1"/>
</dbReference>
<keyword evidence="6 9" id="KW-0472">Membrane</keyword>
<dbReference type="PANTHER" id="PTHR45638">
    <property type="entry name" value="CYCLIC NUCLEOTIDE-GATED CATION CHANNEL SUBUNIT A"/>
    <property type="match status" value="1"/>
</dbReference>
<dbReference type="GO" id="GO:0005221">
    <property type="term" value="F:intracellularly cyclic nucleotide-activated monoatomic cation channel activity"/>
    <property type="evidence" value="ECO:0007669"/>
    <property type="project" value="InterPro"/>
</dbReference>
<reference evidence="11" key="1">
    <citation type="submission" date="2020-04" db="EMBL/GenBank/DDBJ databases">
        <title>Hybrid Assembly of Korean Phytophthora infestans isolates.</title>
        <authorList>
            <person name="Prokchorchik M."/>
            <person name="Lee Y."/>
            <person name="Seo J."/>
            <person name="Cho J.-H."/>
            <person name="Park Y.-E."/>
            <person name="Jang D.-C."/>
            <person name="Im J.-S."/>
            <person name="Choi J.-G."/>
            <person name="Park H.-J."/>
            <person name="Lee G.-B."/>
            <person name="Lee Y.-G."/>
            <person name="Hong S.-Y."/>
            <person name="Cho K."/>
            <person name="Sohn K.H."/>
        </authorList>
    </citation>
    <scope>NUCLEOTIDE SEQUENCE</scope>
    <source>
        <strain evidence="11">KR_1_A1</strain>
    </source>
</reference>
<dbReference type="SUPFAM" id="SSF81324">
    <property type="entry name" value="Voltage-gated potassium channels"/>
    <property type="match status" value="1"/>
</dbReference>
<evidence type="ECO:0000256" key="6">
    <source>
        <dbReference type="ARBA" id="ARBA00023136"/>
    </source>
</evidence>
<keyword evidence="7" id="KW-0407">Ion channel</keyword>
<dbReference type="AlphaFoldDB" id="A0A833TME8"/>
<organism evidence="11 12">
    <name type="scientific">Phytophthora infestans</name>
    <name type="common">Potato late blight agent</name>
    <name type="synonym">Botrytis infestans</name>
    <dbReference type="NCBI Taxonomy" id="4787"/>
    <lineage>
        <taxon>Eukaryota</taxon>
        <taxon>Sar</taxon>
        <taxon>Stramenopiles</taxon>
        <taxon>Oomycota</taxon>
        <taxon>Peronosporomycetes</taxon>
        <taxon>Peronosporales</taxon>
        <taxon>Peronosporaceae</taxon>
        <taxon>Phytophthora</taxon>
    </lineage>
</organism>
<dbReference type="InterPro" id="IPR050866">
    <property type="entry name" value="CNG_cation_channel"/>
</dbReference>
<dbReference type="GO" id="GO:0044877">
    <property type="term" value="F:protein-containing complex binding"/>
    <property type="evidence" value="ECO:0007669"/>
    <property type="project" value="TreeGrafter"/>
</dbReference>
<evidence type="ECO:0000313" key="11">
    <source>
        <dbReference type="EMBL" id="KAF4043226.1"/>
    </source>
</evidence>
<evidence type="ECO:0000256" key="7">
    <source>
        <dbReference type="ARBA" id="ARBA00023286"/>
    </source>
</evidence>
<dbReference type="Pfam" id="PF00520">
    <property type="entry name" value="Ion_trans"/>
    <property type="match status" value="1"/>
</dbReference>
<evidence type="ECO:0000256" key="8">
    <source>
        <dbReference type="SAM" id="MobiDB-lite"/>
    </source>
</evidence>
<feature type="transmembrane region" description="Helical" evidence="9">
    <location>
        <begin position="268"/>
        <end position="287"/>
    </location>
</feature>
<evidence type="ECO:0000256" key="2">
    <source>
        <dbReference type="ARBA" id="ARBA00022448"/>
    </source>
</evidence>
<dbReference type="InterPro" id="IPR005821">
    <property type="entry name" value="Ion_trans_dom"/>
</dbReference>
<keyword evidence="2" id="KW-0813">Transport</keyword>
<dbReference type="CDD" id="cd00038">
    <property type="entry name" value="CAP_ED"/>
    <property type="match status" value="1"/>
</dbReference>
<evidence type="ECO:0000313" key="12">
    <source>
        <dbReference type="Proteomes" id="UP000602510"/>
    </source>
</evidence>
<comment type="subcellular location">
    <subcellularLocation>
        <location evidence="1">Membrane</location>
        <topology evidence="1">Multi-pass membrane protein</topology>
    </subcellularLocation>
</comment>
<dbReference type="InterPro" id="IPR000595">
    <property type="entry name" value="cNMP-bd_dom"/>
</dbReference>
<evidence type="ECO:0000256" key="1">
    <source>
        <dbReference type="ARBA" id="ARBA00004141"/>
    </source>
</evidence>
<comment type="caution">
    <text evidence="11">The sequence shown here is derived from an EMBL/GenBank/DDBJ whole genome shotgun (WGS) entry which is preliminary data.</text>
</comment>
<keyword evidence="3 9" id="KW-0812">Transmembrane</keyword>
<sequence>MVEKGDSSREIPRGSFFGTAVLTQLERGEGYTEHVSANSGCILLLVSRDQLQAMELIFPTLKEEFLALEQRLQGNKLATTRVIKSTVTVISSRILQNLVSTVKESVVSVHDPDSPFVLAWETWVFAVMTLQWALVMLQACYPMENKRWDLLNVNKLLRLFKVPKQFRALETKYLKHTTELRLFKLLYYTFMLSHFLGCIWFNFASRAAVPSFASVEARTPAFGANHWLPSEQLEHGSHVLQYMASLYWSFGLMSASSEPEFPKSTAQCLFSAVTMTTGFFLIAYVIGNFTDIVELNSSETREFSAKMRSVQKMLDHFQMPEELQQRVKTFLLFKRYHSITQEGLLVRCLPPSLLTDIRLVHLRPMIEKVEFLRGMEGSITRIWHIQESPTSLELYEQNLRSVYKKQRMFCDVIAAIPFCGVLFVFSCRPWIKLLRCVKIVNVMGYLDEINRRSVANELTHFLHVWMMYLLVIHWVACSYLAVATEVGFGTQWESWLPSQELEISDPENPSSSQLSKRFLRGLFFATTAFVKKARNMNPETAVLYTYQITLDFAKTTSQWSSIWRVSERLKSRTYAFMTSLWSSHAGVNYDELLEEMPRPIRVACVLYASKEPLDWFVGYPRDESVVTEGSIVRAMYFVTNGHLNMQSNSLLDRPVGLGAGSYFGERGLLGSSISVYTVRTVRACDLFSLSSEAFIQAIQQHGFSWLALDICTRSYKQIKEKRVVTCSEHEMEEHWGAALLLTVQEISRQGQATASGEESAEQEVETSSSTDFKLLSDAVVSRSETTEETSIDDAELPAHLEAMTKVLKTPTTVFKRLHRYFTLC</sequence>
<dbReference type="InterPro" id="IPR018490">
    <property type="entry name" value="cNMP-bd_dom_sf"/>
</dbReference>
<keyword evidence="7" id="KW-1071">Ligand-gated ion channel</keyword>
<name>A0A833TME8_PHYIN</name>
<feature type="region of interest" description="Disordered" evidence="8">
    <location>
        <begin position="751"/>
        <end position="770"/>
    </location>
</feature>
<evidence type="ECO:0000256" key="3">
    <source>
        <dbReference type="ARBA" id="ARBA00022692"/>
    </source>
</evidence>
<feature type="transmembrane region" description="Helical" evidence="9">
    <location>
        <begin position="461"/>
        <end position="482"/>
    </location>
</feature>
<dbReference type="Gene3D" id="1.10.287.630">
    <property type="entry name" value="Helix hairpin bin"/>
    <property type="match status" value="1"/>
</dbReference>
<dbReference type="Proteomes" id="UP000602510">
    <property type="component" value="Unassembled WGS sequence"/>
</dbReference>
<keyword evidence="4 9" id="KW-1133">Transmembrane helix</keyword>
<dbReference type="SUPFAM" id="SSF51206">
    <property type="entry name" value="cAMP-binding domain-like"/>
    <property type="match status" value="2"/>
</dbReference>
<dbReference type="Gene3D" id="1.10.287.70">
    <property type="match status" value="1"/>
</dbReference>
<evidence type="ECO:0000256" key="9">
    <source>
        <dbReference type="SAM" id="Phobius"/>
    </source>
</evidence>
<dbReference type="InterPro" id="IPR014710">
    <property type="entry name" value="RmlC-like_jellyroll"/>
</dbReference>
<keyword evidence="5" id="KW-0406">Ion transport</keyword>
<dbReference type="PANTHER" id="PTHR45638:SF11">
    <property type="entry name" value="CYCLIC NUCLEOTIDE-GATED CATION CHANNEL SUBUNIT A"/>
    <property type="match status" value="1"/>
</dbReference>
<feature type="transmembrane region" description="Helical" evidence="9">
    <location>
        <begin position="185"/>
        <end position="203"/>
    </location>
</feature>
<dbReference type="EMBL" id="WSZM01000091">
    <property type="protein sequence ID" value="KAF4043226.1"/>
    <property type="molecule type" value="Genomic_DNA"/>
</dbReference>